<dbReference type="EMBL" id="JOKG01000002">
    <property type="protein sequence ID" value="KEQ14500.1"/>
    <property type="molecule type" value="Genomic_DNA"/>
</dbReference>
<comment type="caution">
    <text evidence="2">The sequence shown here is derived from an EMBL/GenBank/DDBJ whole genome shotgun (WGS) entry which is preliminary data.</text>
</comment>
<dbReference type="Proteomes" id="UP000028006">
    <property type="component" value="Unassembled WGS sequence"/>
</dbReference>
<dbReference type="AlphaFoldDB" id="A0A081NCB9"/>
<proteinExistence type="predicted"/>
<evidence type="ECO:0000313" key="1">
    <source>
        <dbReference type="EMBL" id="KEQ14500.1"/>
    </source>
</evidence>
<gene>
    <name evidence="2" type="ORF">GZ77_06415</name>
    <name evidence="1" type="ORF">GZ77_09115</name>
</gene>
<organism evidence="2 3">
    <name type="scientific">Endozoicomonas montiporae</name>
    <dbReference type="NCBI Taxonomy" id="1027273"/>
    <lineage>
        <taxon>Bacteria</taxon>
        <taxon>Pseudomonadati</taxon>
        <taxon>Pseudomonadota</taxon>
        <taxon>Gammaproteobacteria</taxon>
        <taxon>Oceanospirillales</taxon>
        <taxon>Endozoicomonadaceae</taxon>
        <taxon>Endozoicomonas</taxon>
    </lineage>
</organism>
<protein>
    <submittedName>
        <fullName evidence="2">Uncharacterized protein</fullName>
    </submittedName>
</protein>
<dbReference type="EMBL" id="JOKG01000001">
    <property type="protein sequence ID" value="KEQ16092.1"/>
    <property type="molecule type" value="Genomic_DNA"/>
</dbReference>
<reference evidence="2 3" key="1">
    <citation type="submission" date="2014-06" db="EMBL/GenBank/DDBJ databases">
        <title>Whole Genome Sequences of Three Symbiotic Endozoicomonas Bacteria.</title>
        <authorList>
            <person name="Neave M.J."/>
            <person name="Apprill A."/>
            <person name="Voolstra C.R."/>
        </authorList>
    </citation>
    <scope>NUCLEOTIDE SEQUENCE [LARGE SCALE GENOMIC DNA]</scope>
    <source>
        <strain evidence="2 3">LMG 24815</strain>
    </source>
</reference>
<evidence type="ECO:0000313" key="3">
    <source>
        <dbReference type="Proteomes" id="UP000028006"/>
    </source>
</evidence>
<evidence type="ECO:0000313" key="2">
    <source>
        <dbReference type="EMBL" id="KEQ16092.1"/>
    </source>
</evidence>
<keyword evidence="3" id="KW-1185">Reference proteome</keyword>
<sequence length="72" mass="8322">MHVFIKVSLIGSPIIGVKFINTKWLQKCFEFFKNFIFPFSENISKHGICSVINSIPKPALVRFIMNIRPLLI</sequence>
<name>A0A081NCB9_9GAMM</name>
<accession>A0A081NCB9</accession>